<name>A0A841PJS6_9BACL</name>
<feature type="domain" description="Orn/DAP/Arg decarboxylase 2 N-terminal" evidence="9">
    <location>
        <begin position="40"/>
        <end position="297"/>
    </location>
</feature>
<evidence type="ECO:0000256" key="1">
    <source>
        <dbReference type="ARBA" id="ARBA00001933"/>
    </source>
</evidence>
<feature type="binding site" evidence="5">
    <location>
        <begin position="291"/>
        <end position="294"/>
    </location>
    <ligand>
        <name>pyridoxal 5'-phosphate</name>
        <dbReference type="ChEBI" id="CHEBI:597326"/>
    </ligand>
</feature>
<dbReference type="InterPro" id="IPR029066">
    <property type="entry name" value="PLP-binding_barrel"/>
</dbReference>
<evidence type="ECO:0000256" key="8">
    <source>
        <dbReference type="RuleBase" id="RU003738"/>
    </source>
</evidence>
<dbReference type="PROSITE" id="PS00878">
    <property type="entry name" value="ODR_DC_2_1"/>
    <property type="match status" value="1"/>
</dbReference>
<dbReference type="InterPro" id="IPR022644">
    <property type="entry name" value="De-COase2_N"/>
</dbReference>
<keyword evidence="11" id="KW-1185">Reference proteome</keyword>
<dbReference type="PANTHER" id="PTHR43727:SF2">
    <property type="entry name" value="GROUP IV DECARBOXYLASE"/>
    <property type="match status" value="1"/>
</dbReference>
<dbReference type="InterPro" id="IPR000183">
    <property type="entry name" value="Orn/DAP/Arg_de-COase"/>
</dbReference>
<dbReference type="Gene3D" id="2.40.37.10">
    <property type="entry name" value="Lyase, Ornithine Decarboxylase, Chain A, domain 1"/>
    <property type="match status" value="1"/>
</dbReference>
<evidence type="ECO:0000313" key="11">
    <source>
        <dbReference type="Proteomes" id="UP000568839"/>
    </source>
</evidence>
<dbReference type="Proteomes" id="UP000568839">
    <property type="component" value="Unassembled WGS sequence"/>
</dbReference>
<feature type="modified residue" description="N6-(pyridoxal phosphate)lysine" evidence="5 7">
    <location>
        <position position="67"/>
    </location>
</feature>
<feature type="binding site" evidence="5">
    <location>
        <position position="363"/>
    </location>
    <ligand>
        <name>substrate</name>
    </ligand>
</feature>
<dbReference type="EC" id="4.1.1.20" evidence="5 6"/>
<feature type="binding site" evidence="5">
    <location>
        <position position="391"/>
    </location>
    <ligand>
        <name>pyridoxal 5'-phosphate</name>
        <dbReference type="ChEBI" id="CHEBI:597326"/>
    </ligand>
</feature>
<feature type="binding site" evidence="5">
    <location>
        <position position="335"/>
    </location>
    <ligand>
        <name>substrate</name>
    </ligand>
</feature>
<dbReference type="PRINTS" id="PR01181">
    <property type="entry name" value="DAPDCRBXLASE"/>
</dbReference>
<evidence type="ECO:0000259" key="9">
    <source>
        <dbReference type="Pfam" id="PF02784"/>
    </source>
</evidence>
<feature type="binding site" evidence="5">
    <location>
        <position position="331"/>
    </location>
    <ligand>
        <name>substrate</name>
    </ligand>
</feature>
<evidence type="ECO:0000256" key="4">
    <source>
        <dbReference type="ARBA" id="ARBA00023239"/>
    </source>
</evidence>
<dbReference type="PRINTS" id="PR01179">
    <property type="entry name" value="ODADCRBXLASE"/>
</dbReference>
<dbReference type="EMBL" id="JACHHJ010000001">
    <property type="protein sequence ID" value="MBB6448979.1"/>
    <property type="molecule type" value="Genomic_DNA"/>
</dbReference>
<evidence type="ECO:0000313" key="10">
    <source>
        <dbReference type="EMBL" id="MBB6448979.1"/>
    </source>
</evidence>
<dbReference type="InterPro" id="IPR022653">
    <property type="entry name" value="De-COase2_pyr-phos_BS"/>
</dbReference>
<feature type="binding site" evidence="5">
    <location>
        <position position="249"/>
    </location>
    <ligand>
        <name>pyridoxal 5'-phosphate</name>
        <dbReference type="ChEBI" id="CHEBI:597326"/>
    </ligand>
</feature>
<evidence type="ECO:0000256" key="3">
    <source>
        <dbReference type="ARBA" id="ARBA00022898"/>
    </source>
</evidence>
<keyword evidence="5 8" id="KW-0457">Lysine biosynthesis</keyword>
<comment type="similarity">
    <text evidence="5">Belongs to the Orn/Lys/Arg decarboxylase class-II family. LysA subfamily.</text>
</comment>
<dbReference type="InterPro" id="IPR009006">
    <property type="entry name" value="Ala_racemase/Decarboxylase_C"/>
</dbReference>
<dbReference type="PANTHER" id="PTHR43727">
    <property type="entry name" value="DIAMINOPIMELATE DECARBOXYLASE"/>
    <property type="match status" value="1"/>
</dbReference>
<dbReference type="FunFam" id="3.20.20.10:FF:000003">
    <property type="entry name" value="Diaminopimelate decarboxylase"/>
    <property type="match status" value="1"/>
</dbReference>
<sequence>MSMIVTMKKRNEQGQLMIGNINAVTLTEHYGTPLYAYDVSQIRDKARSFKQAFEEAGTEYQVAYASKAFSCIAMVQLAHEEGLSLDVVSGGELYTAQQAGFPMERVHFHGNNKSRQEIHEALIAGIGCFVVDNFHEMEILAEETRNMDVEARILLRVTPGVEAHTHAYISTGGEDSKFGFDLQSGQADAAVEKALDHSGLHLLGVHCHIGSQIFETTGFVQAIATLYQYLGHWHTVYGFIPEVVNTGGGFGIRYTSNDRPLEPGAFVEAVVKAVRNESTNHHMPVPEIWIEPGRALVGEAGTTLYTIGSQKEIEGVRHYISVDGGMTDNIRPALYNAVYDAELANRTEGQEEKTYAIAGKGCESGDMLMYDLPLPEVSPGDILAVYSTGAYGFSMASNYNRLPRPPVVFVENERHQLVVERESYADLVRNDLPLSSNELR</sequence>
<evidence type="ECO:0000256" key="6">
    <source>
        <dbReference type="NCBIfam" id="TIGR01048"/>
    </source>
</evidence>
<dbReference type="GO" id="GO:0008836">
    <property type="term" value="F:diaminopimelate decarboxylase activity"/>
    <property type="evidence" value="ECO:0007669"/>
    <property type="project" value="UniProtKB-UniRule"/>
</dbReference>
<keyword evidence="3 5" id="KW-0663">Pyridoxal phosphate</keyword>
<reference evidence="10 11" key="1">
    <citation type="submission" date="2020-08" db="EMBL/GenBank/DDBJ databases">
        <title>Genomic Encyclopedia of Type Strains, Phase IV (KMG-IV): sequencing the most valuable type-strain genomes for metagenomic binning, comparative biology and taxonomic classification.</title>
        <authorList>
            <person name="Goeker M."/>
        </authorList>
    </citation>
    <scope>NUCLEOTIDE SEQUENCE [LARGE SCALE GENOMIC DNA]</scope>
    <source>
        <strain evidence="10 11">DSM 21769</strain>
    </source>
</reference>
<dbReference type="SUPFAM" id="SSF50621">
    <property type="entry name" value="Alanine racemase C-terminal domain-like"/>
    <property type="match status" value="1"/>
</dbReference>
<keyword evidence="5" id="KW-0028">Amino-acid biosynthesis</keyword>
<dbReference type="GO" id="GO:0009089">
    <property type="term" value="P:lysine biosynthetic process via diaminopimelate"/>
    <property type="evidence" value="ECO:0007669"/>
    <property type="project" value="UniProtKB-UniRule"/>
</dbReference>
<feature type="binding site" evidence="5">
    <location>
        <position position="294"/>
    </location>
    <ligand>
        <name>substrate</name>
    </ligand>
</feature>
<comment type="cofactor">
    <cofactor evidence="1 5 7 8">
        <name>pyridoxal 5'-phosphate</name>
        <dbReference type="ChEBI" id="CHEBI:597326"/>
    </cofactor>
</comment>
<protein>
    <recommendedName>
        <fullName evidence="5 6">Diaminopimelate decarboxylase</fullName>
        <shortName evidence="5">DAP decarboxylase</shortName>
        <shortName evidence="5">DAPDC</shortName>
        <ecNumber evidence="5 6">4.1.1.20</ecNumber>
    </recommendedName>
</protein>
<dbReference type="CDD" id="cd06828">
    <property type="entry name" value="PLPDE_III_DapDC"/>
    <property type="match status" value="1"/>
</dbReference>
<dbReference type="AlphaFoldDB" id="A0A841PJS6"/>
<dbReference type="InterPro" id="IPR002986">
    <property type="entry name" value="DAP_deCOOHase_LysA"/>
</dbReference>
<evidence type="ECO:0000256" key="5">
    <source>
        <dbReference type="HAMAP-Rule" id="MF_02120"/>
    </source>
</evidence>
<evidence type="ECO:0000256" key="2">
    <source>
        <dbReference type="ARBA" id="ARBA00022793"/>
    </source>
</evidence>
<dbReference type="SUPFAM" id="SSF51419">
    <property type="entry name" value="PLP-binding barrel"/>
    <property type="match status" value="1"/>
</dbReference>
<dbReference type="NCBIfam" id="TIGR01048">
    <property type="entry name" value="lysA"/>
    <property type="match status" value="1"/>
</dbReference>
<organism evidence="10 11">
    <name type="scientific">Geomicrobium halophilum</name>
    <dbReference type="NCBI Taxonomy" id="549000"/>
    <lineage>
        <taxon>Bacteria</taxon>
        <taxon>Bacillati</taxon>
        <taxon>Bacillota</taxon>
        <taxon>Bacilli</taxon>
        <taxon>Bacillales</taxon>
        <taxon>Geomicrobium</taxon>
    </lineage>
</organism>
<evidence type="ECO:0000256" key="7">
    <source>
        <dbReference type="PIRSR" id="PIRSR600183-50"/>
    </source>
</evidence>
<keyword evidence="2 5" id="KW-0210">Decarboxylase</keyword>
<dbReference type="Gene3D" id="3.20.20.10">
    <property type="entry name" value="Alanine racemase"/>
    <property type="match status" value="1"/>
</dbReference>
<keyword evidence="4 5" id="KW-0456">Lyase</keyword>
<dbReference type="Pfam" id="PF02784">
    <property type="entry name" value="Orn_Arg_deC_N"/>
    <property type="match status" value="1"/>
</dbReference>
<comment type="pathway">
    <text evidence="5 8">Amino-acid biosynthesis; L-lysine biosynthesis via DAP pathway; L-lysine from DL-2,6-diaminopimelate: step 1/1.</text>
</comment>
<comment type="catalytic activity">
    <reaction evidence="5 8">
        <text>meso-2,6-diaminopimelate + H(+) = L-lysine + CO2</text>
        <dbReference type="Rhea" id="RHEA:15101"/>
        <dbReference type="ChEBI" id="CHEBI:15378"/>
        <dbReference type="ChEBI" id="CHEBI:16526"/>
        <dbReference type="ChEBI" id="CHEBI:32551"/>
        <dbReference type="ChEBI" id="CHEBI:57791"/>
        <dbReference type="EC" id="4.1.1.20"/>
    </reaction>
</comment>
<comment type="function">
    <text evidence="5">Specifically catalyzes the decarboxylation of meso-diaminopimelate (meso-DAP) to L-lysine.</text>
</comment>
<proteinExistence type="inferred from homology"/>
<dbReference type="HAMAP" id="MF_02120">
    <property type="entry name" value="LysA"/>
    <property type="match status" value="1"/>
</dbReference>
<gene>
    <name evidence="5" type="primary">lysA</name>
    <name evidence="10" type="ORF">HNR44_000928</name>
</gene>
<feature type="binding site" evidence="5">
    <location>
        <position position="391"/>
    </location>
    <ligand>
        <name>substrate</name>
    </ligand>
</feature>
<dbReference type="UniPathway" id="UPA00034">
    <property type="reaction ID" value="UER00027"/>
</dbReference>
<comment type="caution">
    <text evidence="10">The sequence shown here is derived from an EMBL/GenBank/DDBJ whole genome shotgun (WGS) entry which is preliminary data.</text>
</comment>
<accession>A0A841PJS6</accession>
<feature type="active site" description="Proton donor" evidence="7">
    <location>
        <position position="362"/>
    </location>
</feature>
<comment type="subunit">
    <text evidence="5">Homodimer.</text>
</comment>
<dbReference type="GO" id="GO:0030170">
    <property type="term" value="F:pyridoxal phosphate binding"/>
    <property type="evidence" value="ECO:0007669"/>
    <property type="project" value="UniProtKB-UniRule"/>
</dbReference>